<feature type="transmembrane region" description="Helical" evidence="5">
    <location>
        <begin position="287"/>
        <end position="307"/>
    </location>
</feature>
<dbReference type="InterPro" id="IPR011701">
    <property type="entry name" value="MFS"/>
</dbReference>
<evidence type="ECO:0000256" key="5">
    <source>
        <dbReference type="SAM" id="Phobius"/>
    </source>
</evidence>
<dbReference type="InterPro" id="IPR036259">
    <property type="entry name" value="MFS_trans_sf"/>
</dbReference>
<feature type="transmembrane region" description="Helical" evidence="5">
    <location>
        <begin position="221"/>
        <end position="240"/>
    </location>
</feature>
<keyword evidence="4 5" id="KW-0472">Membrane</keyword>
<dbReference type="PRINTS" id="PR01035">
    <property type="entry name" value="TCRTETA"/>
</dbReference>
<evidence type="ECO:0000259" key="6">
    <source>
        <dbReference type="PROSITE" id="PS50850"/>
    </source>
</evidence>
<feature type="domain" description="Major facilitator superfamily (MFS) profile" evidence="6">
    <location>
        <begin position="26"/>
        <end position="515"/>
    </location>
</feature>
<dbReference type="PROSITE" id="PS50850">
    <property type="entry name" value="MFS"/>
    <property type="match status" value="1"/>
</dbReference>
<comment type="caution">
    <text evidence="7">The sequence shown here is derived from an EMBL/GenBank/DDBJ whole genome shotgun (WGS) entry which is preliminary data.</text>
</comment>
<feature type="transmembrane region" description="Helical" evidence="5">
    <location>
        <begin position="25"/>
        <end position="50"/>
    </location>
</feature>
<feature type="transmembrane region" description="Helical" evidence="5">
    <location>
        <begin position="92"/>
        <end position="111"/>
    </location>
</feature>
<dbReference type="Proteomes" id="UP001153618">
    <property type="component" value="Unassembled WGS sequence"/>
</dbReference>
<dbReference type="GO" id="GO:0022857">
    <property type="term" value="F:transmembrane transporter activity"/>
    <property type="evidence" value="ECO:0007669"/>
    <property type="project" value="InterPro"/>
</dbReference>
<feature type="transmembrane region" description="Helical" evidence="5">
    <location>
        <begin position="380"/>
        <end position="404"/>
    </location>
</feature>
<evidence type="ECO:0000256" key="4">
    <source>
        <dbReference type="ARBA" id="ARBA00023136"/>
    </source>
</evidence>
<dbReference type="FunFam" id="1.20.1720.10:FF:000018">
    <property type="entry name" value="Putative MFS multidrug transporter"/>
    <property type="match status" value="1"/>
</dbReference>
<name>A0A9W4HLF6_PENOL</name>
<dbReference type="SUPFAM" id="SSF103473">
    <property type="entry name" value="MFS general substrate transporter"/>
    <property type="match status" value="2"/>
</dbReference>
<feature type="transmembrane region" description="Helical" evidence="5">
    <location>
        <begin position="410"/>
        <end position="432"/>
    </location>
</feature>
<reference evidence="7" key="1">
    <citation type="submission" date="2021-07" db="EMBL/GenBank/DDBJ databases">
        <authorList>
            <person name="Branca A.L. A."/>
        </authorList>
    </citation>
    <scope>NUCLEOTIDE SEQUENCE</scope>
</reference>
<feature type="transmembrane region" description="Helical" evidence="5">
    <location>
        <begin position="150"/>
        <end position="168"/>
    </location>
</feature>
<gene>
    <name evidence="7" type="ORF">POLS_LOCUS3269</name>
</gene>
<evidence type="ECO:0000256" key="1">
    <source>
        <dbReference type="ARBA" id="ARBA00004141"/>
    </source>
</evidence>
<evidence type="ECO:0000256" key="3">
    <source>
        <dbReference type="ARBA" id="ARBA00022989"/>
    </source>
</evidence>
<dbReference type="GO" id="GO:0005886">
    <property type="term" value="C:plasma membrane"/>
    <property type="evidence" value="ECO:0007669"/>
    <property type="project" value="TreeGrafter"/>
</dbReference>
<dbReference type="EMBL" id="CAJVOS010000016">
    <property type="protein sequence ID" value="CAG8051214.1"/>
    <property type="molecule type" value="Genomic_DNA"/>
</dbReference>
<feature type="transmembrane region" description="Helical" evidence="5">
    <location>
        <begin position="180"/>
        <end position="200"/>
    </location>
</feature>
<feature type="transmembrane region" description="Helical" evidence="5">
    <location>
        <begin position="352"/>
        <end position="373"/>
    </location>
</feature>
<evidence type="ECO:0000313" key="8">
    <source>
        <dbReference type="Proteomes" id="UP001153618"/>
    </source>
</evidence>
<dbReference type="InterPro" id="IPR020846">
    <property type="entry name" value="MFS_dom"/>
</dbReference>
<keyword evidence="8" id="KW-1185">Reference proteome</keyword>
<protein>
    <recommendedName>
        <fullName evidence="6">Major facilitator superfamily (MFS) profile domain-containing protein</fullName>
    </recommendedName>
</protein>
<dbReference type="Gene3D" id="1.20.1250.20">
    <property type="entry name" value="MFS general substrate transporter like domains"/>
    <property type="match status" value="1"/>
</dbReference>
<dbReference type="OrthoDB" id="4139357at2759"/>
<dbReference type="PANTHER" id="PTHR23501">
    <property type="entry name" value="MAJOR FACILITATOR SUPERFAMILY"/>
    <property type="match status" value="1"/>
</dbReference>
<keyword evidence="3 5" id="KW-1133">Transmembrane helix</keyword>
<organism evidence="7 8">
    <name type="scientific">Penicillium olsonii</name>
    <dbReference type="NCBI Taxonomy" id="99116"/>
    <lineage>
        <taxon>Eukaryota</taxon>
        <taxon>Fungi</taxon>
        <taxon>Dikarya</taxon>
        <taxon>Ascomycota</taxon>
        <taxon>Pezizomycotina</taxon>
        <taxon>Eurotiomycetes</taxon>
        <taxon>Eurotiomycetidae</taxon>
        <taxon>Eurotiales</taxon>
        <taxon>Aspergillaceae</taxon>
        <taxon>Penicillium</taxon>
    </lineage>
</organism>
<accession>A0A9W4HLF6</accession>
<comment type="subcellular location">
    <subcellularLocation>
        <location evidence="1">Membrane</location>
        <topology evidence="1">Multi-pass membrane protein</topology>
    </subcellularLocation>
</comment>
<dbReference type="PANTHER" id="PTHR23501:SF59">
    <property type="entry name" value="MAJOR FACILITATOR SUPERFAMILY (MFS) PROFILE DOMAIN-CONTAINING PROTEIN-RELATED"/>
    <property type="match status" value="1"/>
</dbReference>
<feature type="transmembrane region" description="Helical" evidence="5">
    <location>
        <begin position="62"/>
        <end position="80"/>
    </location>
</feature>
<dbReference type="AlphaFoldDB" id="A0A9W4HLF6"/>
<feature type="transmembrane region" description="Helical" evidence="5">
    <location>
        <begin position="117"/>
        <end position="138"/>
    </location>
</feature>
<sequence length="533" mass="58319">MEHPSAGQDSPPQEEIFTLGRRGTIIFVALAVLTLMVALDGTSISLALPAMSSELGGTTIEAYWSGTSFLLTSTVFQPTFASLSNIFGRKSITFIALAVFLAGTVVASVSHNFTEMLIGRSIQGVGGGGLIALSEIILTDLAPLRVRGLYFGYLGAAWSIGSIIGPLLGGGFAQNVTWRWIFYINLPLILITAVLLFFYLKLEIPKDGLSRKLRHIDYYGTFLLVSSLTSTLIPLTWGGVQYPWGSWRTIVPLVLGIAGLVVFAWYECYMAKDPMIPQSVFQNRTTTIVYVCTIILGLLLWCLLYYLPLYYEAVHGYTPIISSVAIFPETFTIGPITTITALVASITGHYRWAIWSGWMLTVMGMGLLCLLDVDTAIQQWVFLNLVPGIGLGLLVTSMACAVQASVTAEILPIAVAMFSFFRGMGQVLGVAIGEAVFQNRMRVYLTNDGLPYADVELLSRTAVSAVGAIKELHDETLKRTLRRAYTDSLRDVWIVCCAFAAVGLLLSFFVQSHSLNKRQNTCQSLRQDDTSEK</sequence>
<feature type="transmembrane region" description="Helical" evidence="5">
    <location>
        <begin position="492"/>
        <end position="510"/>
    </location>
</feature>
<dbReference type="FunFam" id="1.20.1250.20:FF:000786">
    <property type="entry name" value="MFS multidrug transporter, putative"/>
    <property type="match status" value="1"/>
</dbReference>
<feature type="transmembrane region" description="Helical" evidence="5">
    <location>
        <begin position="246"/>
        <end position="266"/>
    </location>
</feature>
<evidence type="ECO:0000256" key="2">
    <source>
        <dbReference type="ARBA" id="ARBA00022692"/>
    </source>
</evidence>
<keyword evidence="2 5" id="KW-0812">Transmembrane</keyword>
<proteinExistence type="predicted"/>
<evidence type="ECO:0000313" key="7">
    <source>
        <dbReference type="EMBL" id="CAG8051214.1"/>
    </source>
</evidence>
<dbReference type="Pfam" id="PF07690">
    <property type="entry name" value="MFS_1"/>
    <property type="match status" value="1"/>
</dbReference>
<dbReference type="Gene3D" id="1.20.1720.10">
    <property type="entry name" value="Multidrug resistance protein D"/>
    <property type="match status" value="1"/>
</dbReference>
<dbReference type="InterPro" id="IPR001958">
    <property type="entry name" value="Tet-R_TetA/multi-R_MdtG-like"/>
</dbReference>